<dbReference type="RefSeq" id="WP_052562384.1">
    <property type="nucleotide sequence ID" value="NZ_BAFN01000001.1"/>
</dbReference>
<reference evidence="3" key="1">
    <citation type="journal article" date="2015" name="Genome Announc.">
        <title>Draft Genome Sequence of an Anaerobic Ammonium-Oxidizing Bacterium, "Candidatus Brocadia sinica".</title>
        <authorList>
            <person name="Oshiki M."/>
            <person name="Shinyako-Hata K."/>
            <person name="Satoh H."/>
            <person name="Okabe S."/>
        </authorList>
    </citation>
    <scope>NUCLEOTIDE SEQUENCE [LARGE SCALE GENOMIC DNA]</scope>
    <source>
        <strain evidence="3">JPN1</strain>
    </source>
</reference>
<dbReference type="EMBL" id="BAFN01000001">
    <property type="protein sequence ID" value="GAN32240.1"/>
    <property type="molecule type" value="Genomic_DNA"/>
</dbReference>
<organism evidence="2 3">
    <name type="scientific">Candidatus Brocadia sinica JPN1</name>
    <dbReference type="NCBI Taxonomy" id="1197129"/>
    <lineage>
        <taxon>Bacteria</taxon>
        <taxon>Pseudomonadati</taxon>
        <taxon>Planctomycetota</taxon>
        <taxon>Candidatus Brocadiia</taxon>
        <taxon>Candidatus Brocadiales</taxon>
        <taxon>Candidatus Brocadiaceae</taxon>
        <taxon>Candidatus Brocadia</taxon>
    </lineage>
</organism>
<dbReference type="PANTHER" id="PTHR43143">
    <property type="entry name" value="METALLOPHOSPHOESTERASE, CALCINEURIN SUPERFAMILY"/>
    <property type="match status" value="1"/>
</dbReference>
<dbReference type="SUPFAM" id="SSF56300">
    <property type="entry name" value="Metallo-dependent phosphatases"/>
    <property type="match status" value="1"/>
</dbReference>
<dbReference type="Proteomes" id="UP000032309">
    <property type="component" value="Unassembled WGS sequence"/>
</dbReference>
<dbReference type="InterPro" id="IPR029052">
    <property type="entry name" value="Metallo-depent_PP-like"/>
</dbReference>
<sequence>MRKQIKAFLVVVITVILFSQKLYAQPLHFIAYGDTRRDMETMEKTQVKHNAIARVIRDLDPDFILFSGDMIYYHEFENFLTVITNNYEDKMIPLYPVIGNHELMFGEKVDTFIKDLREKIDAINKPGEPAPSHTKLLKEIELLRGKLYKEIDSIMEAKLKKRSRQVLCEEICDTLNPAYISYLKELLCETADEQSWYSFVKEADRVKIKFIALNSSLPDDEEQFQWFLAELKQFRGPKIIFEHYPPYSIGHHGCTDLLNSKSKAARFRDRYTKVFNNASHNIILVISGHDHNYQRIVKTDRTGVVQLPIYIVSGGGGADLAGQGECDISQIPLDGFQCLGLITAYQFVDITAHADGEKNLILKCKVLGLRCDLTKGLPDDDTFERLFAQDRLELIDDFILRW</sequence>
<proteinExistence type="predicted"/>
<accession>A0ABQ0JU33</accession>
<keyword evidence="3" id="KW-1185">Reference proteome</keyword>
<name>A0ABQ0JU33_9BACT</name>
<dbReference type="Pfam" id="PF00149">
    <property type="entry name" value="Metallophos"/>
    <property type="match status" value="1"/>
</dbReference>
<dbReference type="InterPro" id="IPR051918">
    <property type="entry name" value="STPP_CPPED1"/>
</dbReference>
<evidence type="ECO:0000313" key="2">
    <source>
        <dbReference type="EMBL" id="GAN32240.1"/>
    </source>
</evidence>
<protein>
    <recommendedName>
        <fullName evidence="1">Calcineurin-like phosphoesterase domain-containing protein</fullName>
    </recommendedName>
</protein>
<comment type="caution">
    <text evidence="2">The sequence shown here is derived from an EMBL/GenBank/DDBJ whole genome shotgun (WGS) entry which is preliminary data.</text>
</comment>
<gene>
    <name evidence="2" type="ORF">BROSI_A0752</name>
</gene>
<evidence type="ECO:0000259" key="1">
    <source>
        <dbReference type="Pfam" id="PF00149"/>
    </source>
</evidence>
<dbReference type="InterPro" id="IPR004843">
    <property type="entry name" value="Calcineurin-like_PHP"/>
</dbReference>
<evidence type="ECO:0000313" key="3">
    <source>
        <dbReference type="Proteomes" id="UP000032309"/>
    </source>
</evidence>
<feature type="domain" description="Calcineurin-like phosphoesterase" evidence="1">
    <location>
        <begin position="48"/>
        <end position="293"/>
    </location>
</feature>
<dbReference type="Gene3D" id="3.60.21.10">
    <property type="match status" value="2"/>
</dbReference>
<dbReference type="PANTHER" id="PTHR43143:SF1">
    <property type="entry name" value="SERINE_THREONINE-PROTEIN PHOSPHATASE CPPED1"/>
    <property type="match status" value="1"/>
</dbReference>